<dbReference type="Proteomes" id="UP000507954">
    <property type="component" value="Unassembled WGS sequence"/>
</dbReference>
<dbReference type="InterPro" id="IPR007345">
    <property type="entry name" value="Polysacch_pyruvyl_Trfase"/>
</dbReference>
<dbReference type="PANTHER" id="PTHR36836:SF1">
    <property type="entry name" value="COLANIC ACID BIOSYNTHESIS PROTEIN WCAK"/>
    <property type="match status" value="1"/>
</dbReference>
<evidence type="ECO:0000313" key="3">
    <source>
        <dbReference type="Proteomes" id="UP000507954"/>
    </source>
</evidence>
<evidence type="ECO:0000313" key="2">
    <source>
        <dbReference type="EMBL" id="VTZ64664.1"/>
    </source>
</evidence>
<reference evidence="2 3" key="1">
    <citation type="submission" date="2019-06" db="EMBL/GenBank/DDBJ databases">
        <authorList>
            <person name="Le Quere A."/>
            <person name="Colella S."/>
        </authorList>
    </citation>
    <scope>NUCLEOTIDE SEQUENCE [LARGE SCALE GENOMIC DNA]</scope>
    <source>
        <strain evidence="2">EmedicaeMD41</strain>
    </source>
</reference>
<organism evidence="2 3">
    <name type="scientific">Sinorhizobium medicae</name>
    <dbReference type="NCBI Taxonomy" id="110321"/>
    <lineage>
        <taxon>Bacteria</taxon>
        <taxon>Pseudomonadati</taxon>
        <taxon>Pseudomonadota</taxon>
        <taxon>Alphaproteobacteria</taxon>
        <taxon>Hyphomicrobiales</taxon>
        <taxon>Rhizobiaceae</taxon>
        <taxon>Sinorhizobium/Ensifer group</taxon>
        <taxon>Sinorhizobium</taxon>
    </lineage>
</organism>
<dbReference type="EMBL" id="CABFNB010000134">
    <property type="protein sequence ID" value="VTZ64664.1"/>
    <property type="molecule type" value="Genomic_DNA"/>
</dbReference>
<evidence type="ECO:0000259" key="1">
    <source>
        <dbReference type="Pfam" id="PF04230"/>
    </source>
</evidence>
<dbReference type="PANTHER" id="PTHR36836">
    <property type="entry name" value="COLANIC ACID BIOSYNTHESIS PROTEIN WCAK"/>
    <property type="match status" value="1"/>
</dbReference>
<sequence>MTSFSMFSVRARLPLRVSETSEALPQFLDVRLKFVHLYRSHYPEPDRKHENLFEGIKSAIHWRLAKKLRNSNPDRAARHLVLAATGRGADVSRARRAVGFLVADKRYSDALTICREHISTGDPSGFWRHYESFVDELASSCRQQEVSGSRIKIALFNDTDFRINIGCRLTSQCLKQQILDAFPAAEITSIGFNFAAFRKEFPNSTSAGGYELSDIETRLSTAYGEDAVDHITAADFVILQPEGSLDHRTTAEGLATFFTPILTARKLGKPFAVLNGTIPIYEGERSDYLKGLFRELGHVAARDEISAEYYGIEFLADAAFLRISPAPVADRDGCLITTGARNNAEEDVEILKAALKICGAWKLRPVVLTHAVERFSPYEAEIIDRGGIFAETASIERAAETISTCRLHIGGRYHMAIFSLLCNVPSLLFDVKTHKNQWLERYSPLITLVHPHTDLDAAAAAVLSGGVSQGHPASTGAEKYGLFLKRAMAEQPL</sequence>
<dbReference type="Pfam" id="PF04230">
    <property type="entry name" value="PS_pyruv_trans"/>
    <property type="match status" value="1"/>
</dbReference>
<feature type="domain" description="Polysaccharide pyruvyl transferase" evidence="1">
    <location>
        <begin position="164"/>
        <end position="431"/>
    </location>
</feature>
<gene>
    <name evidence="2" type="ORF">EMEDMD4_650019</name>
</gene>
<proteinExistence type="predicted"/>
<accession>A0A508X4E3</accession>
<name>A0A508X4E3_9HYPH</name>
<protein>
    <recommendedName>
        <fullName evidence="1">Polysaccharide pyruvyl transferase domain-containing protein</fullName>
    </recommendedName>
</protein>
<dbReference type="AlphaFoldDB" id="A0A508X4E3"/>